<protein>
    <recommendedName>
        <fullName evidence="2">Zinc-binding loop region of homing endonuclease domain-containing protein</fullName>
    </recommendedName>
</protein>
<evidence type="ECO:0000259" key="2">
    <source>
        <dbReference type="Pfam" id="PF05551"/>
    </source>
</evidence>
<feature type="compositionally biased region" description="Polar residues" evidence="1">
    <location>
        <begin position="20"/>
        <end position="30"/>
    </location>
</feature>
<dbReference type="GO" id="GO:0004519">
    <property type="term" value="F:endonuclease activity"/>
    <property type="evidence" value="ECO:0007669"/>
    <property type="project" value="InterPro"/>
</dbReference>
<evidence type="ECO:0000313" key="4">
    <source>
        <dbReference type="Proteomes" id="UP001175001"/>
    </source>
</evidence>
<gene>
    <name evidence="3" type="ORF">DIS24_g10583</name>
</gene>
<dbReference type="SUPFAM" id="SSF54060">
    <property type="entry name" value="His-Me finger endonucleases"/>
    <property type="match status" value="1"/>
</dbReference>
<evidence type="ECO:0000313" key="3">
    <source>
        <dbReference type="EMBL" id="KAK0637681.1"/>
    </source>
</evidence>
<name>A0AA39XP85_9PEZI</name>
<reference evidence="3" key="1">
    <citation type="submission" date="2023-06" db="EMBL/GenBank/DDBJ databases">
        <title>Multi-omics analyses reveal the molecular pathogenesis toolkit of Lasiodiplodia hormozganensis, a cross-kingdom pathogen.</title>
        <authorList>
            <person name="Felix C."/>
            <person name="Meneses R."/>
            <person name="Goncalves M.F.M."/>
            <person name="Tilleman L."/>
            <person name="Duarte A.S."/>
            <person name="Jorrin-Novo J.V."/>
            <person name="Van De Peer Y."/>
            <person name="Deforce D."/>
            <person name="Van Nieuwerburgh F."/>
            <person name="Esteves A.C."/>
            <person name="Alves A."/>
        </authorList>
    </citation>
    <scope>NUCLEOTIDE SEQUENCE</scope>
    <source>
        <strain evidence="3">CBS 339.90</strain>
    </source>
</reference>
<dbReference type="EMBL" id="JAUJDW010000117">
    <property type="protein sequence ID" value="KAK0637681.1"/>
    <property type="molecule type" value="Genomic_DNA"/>
</dbReference>
<dbReference type="InterPro" id="IPR008704">
    <property type="entry name" value="Endonuclease_Zinc-binding_loop"/>
</dbReference>
<dbReference type="Gene3D" id="3.90.75.10">
    <property type="entry name" value="Homing Intron 3 (I-ppo) Encoded Endonuclease, Chain A"/>
    <property type="match status" value="1"/>
</dbReference>
<proteinExistence type="predicted"/>
<dbReference type="Pfam" id="PF05551">
    <property type="entry name" value="zf-His_Me_endon"/>
    <property type="match status" value="1"/>
</dbReference>
<keyword evidence="4" id="KW-1185">Reference proteome</keyword>
<sequence>MVKDSSQAKSADSSYVPEATASQIGTQQPTLDEEQQTAKMSSPKNSQRHQLFRTFQSSLRTLEDLNNDPDNRLNDFQKHQVEKSLSSVYQAAQKAISESITESVEVATRPEATESSILVRNAFEEAILDDLDEITELSNNVAVLQTLPSKWCEGQLLAFRQKYGGDTPSARGELDCWTAPNKATSEAGKLYRKINWRNTQHPSRSGEAIGVNVYAHHVGAVAAGFANSLPLVSGVHPRYNVSHLCGNGACFSPNHLVIESADLNQRRKTCQGHAILIMPNGAVFNPCQHGREDYCKDCLLPRKRLPDRVDFFGPEDLI</sequence>
<dbReference type="AlphaFoldDB" id="A0AA39XP85"/>
<accession>A0AA39XP85</accession>
<comment type="caution">
    <text evidence="3">The sequence shown here is derived from an EMBL/GenBank/DDBJ whole genome shotgun (WGS) entry which is preliminary data.</text>
</comment>
<feature type="domain" description="Zinc-binding loop region of homing endonuclease" evidence="2">
    <location>
        <begin position="176"/>
        <end position="307"/>
    </location>
</feature>
<organism evidence="3 4">
    <name type="scientific">Lasiodiplodia hormozganensis</name>
    <dbReference type="NCBI Taxonomy" id="869390"/>
    <lineage>
        <taxon>Eukaryota</taxon>
        <taxon>Fungi</taxon>
        <taxon>Dikarya</taxon>
        <taxon>Ascomycota</taxon>
        <taxon>Pezizomycotina</taxon>
        <taxon>Dothideomycetes</taxon>
        <taxon>Dothideomycetes incertae sedis</taxon>
        <taxon>Botryosphaeriales</taxon>
        <taxon>Botryosphaeriaceae</taxon>
        <taxon>Lasiodiplodia</taxon>
    </lineage>
</organism>
<evidence type="ECO:0000256" key="1">
    <source>
        <dbReference type="SAM" id="MobiDB-lite"/>
    </source>
</evidence>
<dbReference type="InterPro" id="IPR044930">
    <property type="entry name" value="Homing_endonuclease_His-Me"/>
</dbReference>
<dbReference type="Proteomes" id="UP001175001">
    <property type="component" value="Unassembled WGS sequence"/>
</dbReference>
<dbReference type="InterPro" id="IPR044925">
    <property type="entry name" value="His-Me_finger_sf"/>
</dbReference>
<feature type="compositionally biased region" description="Low complexity" evidence="1">
    <location>
        <begin position="1"/>
        <end position="14"/>
    </location>
</feature>
<feature type="region of interest" description="Disordered" evidence="1">
    <location>
        <begin position="1"/>
        <end position="49"/>
    </location>
</feature>